<protein>
    <recommendedName>
        <fullName evidence="3">DUF5105 domain-containing protein</fullName>
    </recommendedName>
</protein>
<reference evidence="2" key="1">
    <citation type="submission" date="2019-11" db="EMBL/GenBank/DDBJ databases">
        <authorList>
            <person name="Feng L."/>
        </authorList>
    </citation>
    <scope>NUCLEOTIDE SEQUENCE</scope>
    <source>
        <strain evidence="2">CTertiumLFYP3</strain>
    </source>
</reference>
<gene>
    <name evidence="2" type="ORF">CTLFYP3_00407</name>
</gene>
<name>A0A6N2YKV6_9CLOT</name>
<keyword evidence="1" id="KW-0732">Signal</keyword>
<evidence type="ECO:0000256" key="1">
    <source>
        <dbReference type="SAM" id="SignalP"/>
    </source>
</evidence>
<dbReference type="EMBL" id="CACRTO010000005">
    <property type="protein sequence ID" value="VYT67545.1"/>
    <property type="molecule type" value="Genomic_DNA"/>
</dbReference>
<dbReference type="PROSITE" id="PS51257">
    <property type="entry name" value="PROKAR_LIPOPROTEIN"/>
    <property type="match status" value="1"/>
</dbReference>
<evidence type="ECO:0000313" key="2">
    <source>
        <dbReference type="EMBL" id="VYT67545.1"/>
    </source>
</evidence>
<evidence type="ECO:0008006" key="3">
    <source>
        <dbReference type="Google" id="ProtNLM"/>
    </source>
</evidence>
<feature type="signal peptide" evidence="1">
    <location>
        <begin position="1"/>
        <end position="22"/>
    </location>
</feature>
<dbReference type="RefSeq" id="WP_156624482.1">
    <property type="nucleotide sequence ID" value="NZ_CACRTO010000005.1"/>
</dbReference>
<proteinExistence type="predicted"/>
<dbReference type="AlphaFoldDB" id="A0A6N2YKV6"/>
<organism evidence="2">
    <name type="scientific">Clostridium tertium</name>
    <dbReference type="NCBI Taxonomy" id="1559"/>
    <lineage>
        <taxon>Bacteria</taxon>
        <taxon>Bacillati</taxon>
        <taxon>Bacillota</taxon>
        <taxon>Clostridia</taxon>
        <taxon>Eubacteriales</taxon>
        <taxon>Clostridiaceae</taxon>
        <taxon>Clostridium</taxon>
    </lineage>
</organism>
<sequence length="206" mass="22820">MKLFKKISLCLTLVLSIGVLYGCNSTSPSDVVKSKIDEIKDADDKLVSTMIEAMSAGAGEGQVEFTNELIKQAQKLEYEIASEDINGDEAVVSVDVNGFDLEATLVTSMTEIARVGVEQVLAGVNTTDEENEELVMKIMTDTVKNSTLSNRTIKVNLIKEKSSWKFANENDLYLILFNFDPTSFDYNNVDKYIDEEALYNSLNEGN</sequence>
<feature type="chain" id="PRO_5026746006" description="DUF5105 domain-containing protein" evidence="1">
    <location>
        <begin position="23"/>
        <end position="206"/>
    </location>
</feature>
<accession>A0A6N2YKV6</accession>